<dbReference type="NCBIfam" id="NF008018">
    <property type="entry name" value="PRK10748.1"/>
    <property type="match status" value="1"/>
</dbReference>
<keyword evidence="5" id="KW-1185">Reference proteome</keyword>
<keyword evidence="2" id="KW-0378">Hydrolase</keyword>
<name>A0A368LPZ3_9VIBR</name>
<dbReference type="SFLD" id="SFLDS00003">
    <property type="entry name" value="Haloacid_Dehalogenase"/>
    <property type="match status" value="1"/>
</dbReference>
<dbReference type="Proteomes" id="UP000252479">
    <property type="component" value="Unassembled WGS sequence"/>
</dbReference>
<keyword evidence="3" id="KW-0460">Magnesium</keyword>
<dbReference type="PANTHER" id="PTHR46470">
    <property type="entry name" value="N-ACYLNEURAMINATE-9-PHOSPHATASE"/>
    <property type="match status" value="1"/>
</dbReference>
<dbReference type="PANTHER" id="PTHR46470:SF4">
    <property type="entry name" value="5-AMINO-6-(5-PHOSPHO-D-RIBITYLAMINO)URACIL PHOSPHATASE YIGB"/>
    <property type="match status" value="1"/>
</dbReference>
<dbReference type="AlphaFoldDB" id="A0A368LPZ3"/>
<dbReference type="NCBIfam" id="TIGR01509">
    <property type="entry name" value="HAD-SF-IA-v3"/>
    <property type="match status" value="1"/>
</dbReference>
<evidence type="ECO:0000313" key="5">
    <source>
        <dbReference type="Proteomes" id="UP000252479"/>
    </source>
</evidence>
<dbReference type="GeneID" id="303187308"/>
<sequence>MRFYRNIPTIKAMTFDLDDTLYDNHPVIMGLEQKMADWMHVHHPVSQQMDNTQWRSLKFDLAKQTPFLQSDVSEWRFQQIRQGLMHLGYDDPKASQAAKSAMDQVLIWRHQIEVPDLTHQVMAKLKQQMPLIAITNGNVNPDKIGLGEYFDLVLNAGPDGWAKPHSQMFETALAHLGLPAENVLHVGDNLISDVAGAKYVGMQACWINDYQKSLKHEDYGRVLPDVEITSIEDLLCFLGDELNT</sequence>
<comment type="cofactor">
    <cofactor evidence="1">
        <name>Mg(2+)</name>
        <dbReference type="ChEBI" id="CHEBI:18420"/>
    </cofactor>
</comment>
<accession>A0A368LPZ3</accession>
<dbReference type="InterPro" id="IPR023214">
    <property type="entry name" value="HAD_sf"/>
</dbReference>
<dbReference type="InterPro" id="IPR006439">
    <property type="entry name" value="HAD-SF_hydro_IA"/>
</dbReference>
<gene>
    <name evidence="4" type="ORF">CIK83_00175</name>
</gene>
<evidence type="ECO:0000256" key="1">
    <source>
        <dbReference type="ARBA" id="ARBA00001946"/>
    </source>
</evidence>
<reference evidence="4 5" key="1">
    <citation type="journal article" date="2017" name="Elife">
        <title>Extensive horizontal gene transfer in cheese-associated bacteria.</title>
        <authorList>
            <person name="Bonham K.S."/>
            <person name="Wolfe B.E."/>
            <person name="Dutton R.J."/>
        </authorList>
    </citation>
    <scope>NUCLEOTIDE SEQUENCE [LARGE SCALE GENOMIC DNA]</scope>
    <source>
        <strain evidence="4 5">JB196</strain>
    </source>
</reference>
<dbReference type="NCBIfam" id="TIGR01549">
    <property type="entry name" value="HAD-SF-IA-v1"/>
    <property type="match status" value="1"/>
</dbReference>
<dbReference type="SFLD" id="SFLDG01129">
    <property type="entry name" value="C1.5:_HAD__Beta-PGM__Phosphata"/>
    <property type="match status" value="1"/>
</dbReference>
<evidence type="ECO:0000256" key="3">
    <source>
        <dbReference type="ARBA" id="ARBA00022842"/>
    </source>
</evidence>
<dbReference type="EMBL" id="QPGL01000001">
    <property type="protein sequence ID" value="RCS73947.1"/>
    <property type="molecule type" value="Genomic_DNA"/>
</dbReference>
<protein>
    <submittedName>
        <fullName evidence="4">5-amino-6-(5-phospho-D-ribitylamino)uracil phosphatase YigB</fullName>
    </submittedName>
</protein>
<dbReference type="Pfam" id="PF00702">
    <property type="entry name" value="Hydrolase"/>
    <property type="match status" value="1"/>
</dbReference>
<dbReference type="InterPro" id="IPR051400">
    <property type="entry name" value="HAD-like_hydrolase"/>
</dbReference>
<evidence type="ECO:0000313" key="4">
    <source>
        <dbReference type="EMBL" id="RCS73947.1"/>
    </source>
</evidence>
<dbReference type="GO" id="GO:0009231">
    <property type="term" value="P:riboflavin biosynthetic process"/>
    <property type="evidence" value="ECO:0007669"/>
    <property type="project" value="TreeGrafter"/>
</dbReference>
<organism evidence="4 5">
    <name type="scientific">Vibrio casei</name>
    <dbReference type="NCBI Taxonomy" id="673372"/>
    <lineage>
        <taxon>Bacteria</taxon>
        <taxon>Pseudomonadati</taxon>
        <taxon>Pseudomonadota</taxon>
        <taxon>Gammaproteobacteria</taxon>
        <taxon>Vibrionales</taxon>
        <taxon>Vibrionaceae</taxon>
        <taxon>Vibrio</taxon>
    </lineage>
</organism>
<dbReference type="SUPFAM" id="SSF56784">
    <property type="entry name" value="HAD-like"/>
    <property type="match status" value="1"/>
</dbReference>
<dbReference type="Gene3D" id="1.20.120.1600">
    <property type="match status" value="1"/>
</dbReference>
<dbReference type="GO" id="GO:0016787">
    <property type="term" value="F:hydrolase activity"/>
    <property type="evidence" value="ECO:0007669"/>
    <property type="project" value="UniProtKB-KW"/>
</dbReference>
<dbReference type="PRINTS" id="PR00413">
    <property type="entry name" value="HADHALOGNASE"/>
</dbReference>
<dbReference type="RefSeq" id="WP_086959185.1">
    <property type="nucleotide sequence ID" value="NZ_FUKS01000008.1"/>
</dbReference>
<dbReference type="InterPro" id="IPR036412">
    <property type="entry name" value="HAD-like_sf"/>
</dbReference>
<comment type="caution">
    <text evidence="4">The sequence shown here is derived from an EMBL/GenBank/DDBJ whole genome shotgun (WGS) entry which is preliminary data.</text>
</comment>
<evidence type="ECO:0000256" key="2">
    <source>
        <dbReference type="ARBA" id="ARBA00022801"/>
    </source>
</evidence>
<dbReference type="Gene3D" id="3.40.50.1000">
    <property type="entry name" value="HAD superfamily/HAD-like"/>
    <property type="match status" value="1"/>
</dbReference>
<proteinExistence type="predicted"/>